<dbReference type="EMBL" id="CP002629">
    <property type="protein sequence ID" value="AEB07947.1"/>
    <property type="molecule type" value="Genomic_DNA"/>
</dbReference>
<reference evidence="2" key="2">
    <citation type="submission" date="2011-03" db="EMBL/GenBank/DDBJ databases">
        <title>The complete genome of Desulfobacca acetoxidans DSM 11109.</title>
        <authorList>
            <consortium name="US DOE Joint Genome Institute (JGI-PGF)"/>
            <person name="Lucas S."/>
            <person name="Copeland A."/>
            <person name="Lapidus A."/>
            <person name="Bruce D."/>
            <person name="Goodwin L."/>
            <person name="Pitluck S."/>
            <person name="Peters L."/>
            <person name="Kyrpides N."/>
            <person name="Mavromatis K."/>
            <person name="Ivanova N."/>
            <person name="Ovchinnikova G."/>
            <person name="Teshima H."/>
            <person name="Detter J.C."/>
            <person name="Han C."/>
            <person name="Land M."/>
            <person name="Hauser L."/>
            <person name="Markowitz V."/>
            <person name="Cheng J.-F."/>
            <person name="Hugenholtz P."/>
            <person name="Woyke T."/>
            <person name="Wu D."/>
            <person name="Spring S."/>
            <person name="Schueler E."/>
            <person name="Brambilla E."/>
            <person name="Klenk H.-P."/>
            <person name="Eisen J.A."/>
        </authorList>
    </citation>
    <scope>NUCLEOTIDE SEQUENCE [LARGE SCALE GENOMIC DNA]</scope>
    <source>
        <strain evidence="2">ATCC 700848 / DSM 11109 / ASRB2</strain>
    </source>
</reference>
<sequence>MVAIALGREQDPILWPYQRAVQESNLTDLRGFIESCAVYLFAITLGMVKEDIRKRLQGFGDHPEDYLAVNTAVPVAEAQEKKVADFFRDLVCEALSLADELKEKYPSIELEELILIRKNNQQSQSPAIRKACHIYPEVSANVQGFIRSRVAIPDIYLFSDTGAGTVDQSTFIFYHRSDNTEHLNFLCGHVLPLGAGRIDFLAAELRGNLDPCHLEAICQKREEGSEDQAIRQAKNIIGEDLKKGTIKTLAQAKRKMINQDNIREIKVIFGGGGHCEHPYERCVVRGPFSHSLFREPINPPVVGLPIPHDLTFDGRNENTKRRWMRRLNVAYGLSFLKEDLSGFTYPKDCEDPNPGQIWPRVRHIPDAVSKDEC</sequence>
<accession>F2NGP0</accession>
<organism evidence="1 2">
    <name type="scientific">Desulfobacca acetoxidans (strain ATCC 700848 / DSM 11109 / ASRB2)</name>
    <dbReference type="NCBI Taxonomy" id="880072"/>
    <lineage>
        <taxon>Bacteria</taxon>
        <taxon>Pseudomonadati</taxon>
        <taxon>Thermodesulfobacteriota</taxon>
        <taxon>Desulfobaccia</taxon>
        <taxon>Desulfobaccales</taxon>
        <taxon>Desulfobaccaceae</taxon>
        <taxon>Desulfobacca</taxon>
    </lineage>
</organism>
<dbReference type="AlphaFoldDB" id="F2NGP0"/>
<dbReference type="HOGENOM" id="CLU_741290_0_0_7"/>
<dbReference type="Proteomes" id="UP000000483">
    <property type="component" value="Chromosome"/>
</dbReference>
<dbReference type="STRING" id="880072.Desac_0048"/>
<gene>
    <name evidence="1" type="ordered locus">Desac_0048</name>
</gene>
<proteinExistence type="predicted"/>
<evidence type="ECO:0000313" key="1">
    <source>
        <dbReference type="EMBL" id="AEB07947.1"/>
    </source>
</evidence>
<evidence type="ECO:0000313" key="2">
    <source>
        <dbReference type="Proteomes" id="UP000000483"/>
    </source>
</evidence>
<name>F2NGP0_DESAR</name>
<dbReference type="KEGG" id="dao:Desac_0048"/>
<protein>
    <submittedName>
        <fullName evidence="1">Uncharacterized protein</fullName>
    </submittedName>
</protein>
<keyword evidence="2" id="KW-1185">Reference proteome</keyword>
<dbReference type="eggNOG" id="COG5293">
    <property type="taxonomic scope" value="Bacteria"/>
</dbReference>
<reference evidence="1 2" key="1">
    <citation type="journal article" date="2011" name="Stand. Genomic Sci.">
        <title>Complete genome sequence of the acetate-degrading sulfate reducer Desulfobacca acetoxidans type strain (ASRB2).</title>
        <authorList>
            <person name="Goker M."/>
            <person name="Teshima H."/>
            <person name="Lapidus A."/>
            <person name="Nolan M."/>
            <person name="Lucas S."/>
            <person name="Hammon N."/>
            <person name="Deshpande S."/>
            <person name="Cheng J.F."/>
            <person name="Tapia R."/>
            <person name="Han C."/>
            <person name="Goodwin L."/>
            <person name="Pitluck S."/>
            <person name="Huntemann M."/>
            <person name="Liolios K."/>
            <person name="Ivanova N."/>
            <person name="Pagani I."/>
            <person name="Mavromatis K."/>
            <person name="Ovchinikova G."/>
            <person name="Pati A."/>
            <person name="Chen A."/>
            <person name="Palaniappan K."/>
            <person name="Land M."/>
            <person name="Hauser L."/>
            <person name="Brambilla E.M."/>
            <person name="Rohde M."/>
            <person name="Spring S."/>
            <person name="Detter J.C."/>
            <person name="Woyke T."/>
            <person name="Bristow J."/>
            <person name="Eisen J.A."/>
            <person name="Markowitz V."/>
            <person name="Hugenholtz P."/>
            <person name="Kyrpides N.C."/>
            <person name="Klenk H.P."/>
        </authorList>
    </citation>
    <scope>NUCLEOTIDE SEQUENCE [LARGE SCALE GENOMIC DNA]</scope>
    <source>
        <strain evidence="2">ATCC 700848 / DSM 11109 / ASRB2</strain>
    </source>
</reference>